<name>A0A2T7UMH2_9RHOB</name>
<dbReference type="EMBL" id="QDDR01000011">
    <property type="protein sequence ID" value="PVE45864.1"/>
    <property type="molecule type" value="Genomic_DNA"/>
</dbReference>
<evidence type="ECO:0000256" key="1">
    <source>
        <dbReference type="SAM" id="SignalP"/>
    </source>
</evidence>
<evidence type="ECO:0000313" key="2">
    <source>
        <dbReference type="EMBL" id="PVE45864.1"/>
    </source>
</evidence>
<accession>A0A2T7UMH2</accession>
<sequence length="172" mass="17912">MNFSSRVASATSALALVISVTGAAQAASSGVCNRAHSNAVAQTNQHMNQWAAGIEDAGLPRNLTVAMLEVIEATRANALAEAAAARDDCTNSTAAPQDIIDASVLVISGGLSALFPNNMAYVDISEIMGGYPLGGPDALIPRFREQILGNGNGTIANIIRDPIRCVTFRRRC</sequence>
<organism evidence="2 3">
    <name type="scientific">Pararhodobacter aggregans</name>
    <dbReference type="NCBI Taxonomy" id="404875"/>
    <lineage>
        <taxon>Bacteria</taxon>
        <taxon>Pseudomonadati</taxon>
        <taxon>Pseudomonadota</taxon>
        <taxon>Alphaproteobacteria</taxon>
        <taxon>Rhodobacterales</taxon>
        <taxon>Paracoccaceae</taxon>
        <taxon>Pararhodobacter</taxon>
    </lineage>
</organism>
<gene>
    <name evidence="2" type="ORF">DDE23_18775</name>
</gene>
<dbReference type="Proteomes" id="UP000244810">
    <property type="component" value="Unassembled WGS sequence"/>
</dbReference>
<dbReference type="AlphaFoldDB" id="A0A2T7UMH2"/>
<dbReference type="RefSeq" id="WP_133239590.1">
    <property type="nucleotide sequence ID" value="NZ_QBKF01000017.1"/>
</dbReference>
<feature type="signal peptide" evidence="1">
    <location>
        <begin position="1"/>
        <end position="26"/>
    </location>
</feature>
<protein>
    <submittedName>
        <fullName evidence="2">Uncharacterized protein</fullName>
    </submittedName>
</protein>
<keyword evidence="1" id="KW-0732">Signal</keyword>
<comment type="caution">
    <text evidence="2">The sequence shown here is derived from an EMBL/GenBank/DDBJ whole genome shotgun (WGS) entry which is preliminary data.</text>
</comment>
<proteinExistence type="predicted"/>
<reference evidence="2 3" key="1">
    <citation type="journal article" date="2011" name="Syst. Appl. Microbiol.">
        <title>Defluviimonas denitrificans gen. nov., sp. nov., and Pararhodobacter aggregans gen. nov., sp. nov., non-phototrophic Rhodobacteraceae from the biofilter of a marine aquaculture.</title>
        <authorList>
            <person name="Foesel B.U."/>
            <person name="Drake H.L."/>
            <person name="Schramm A."/>
        </authorList>
    </citation>
    <scope>NUCLEOTIDE SEQUENCE [LARGE SCALE GENOMIC DNA]</scope>
    <source>
        <strain evidence="2 3">D1-19</strain>
    </source>
</reference>
<keyword evidence="3" id="KW-1185">Reference proteome</keyword>
<evidence type="ECO:0000313" key="3">
    <source>
        <dbReference type="Proteomes" id="UP000244810"/>
    </source>
</evidence>
<feature type="chain" id="PRO_5015762351" evidence="1">
    <location>
        <begin position="27"/>
        <end position="172"/>
    </location>
</feature>